<feature type="domain" description="ABC transporter" evidence="5">
    <location>
        <begin position="9"/>
        <end position="236"/>
    </location>
</feature>
<protein>
    <submittedName>
        <fullName evidence="6">ABC transporter ATP-binding protein</fullName>
    </submittedName>
</protein>
<dbReference type="PROSITE" id="PS50893">
    <property type="entry name" value="ABC_TRANSPORTER_2"/>
    <property type="match status" value="1"/>
</dbReference>
<comment type="similarity">
    <text evidence="1">Belongs to the ABC transporter superfamily.</text>
</comment>
<dbReference type="Gene3D" id="3.40.50.300">
    <property type="entry name" value="P-loop containing nucleotide triphosphate hydrolases"/>
    <property type="match status" value="1"/>
</dbReference>
<comment type="caution">
    <text evidence="6">The sequence shown here is derived from an EMBL/GenBank/DDBJ whole genome shotgun (WGS) entry which is preliminary data.</text>
</comment>
<dbReference type="PANTHER" id="PTHR43335:SF4">
    <property type="entry name" value="ABC TRANSPORTER, ATP-BINDING PROTEIN"/>
    <property type="match status" value="1"/>
</dbReference>
<dbReference type="InterPro" id="IPR003593">
    <property type="entry name" value="AAA+_ATPase"/>
</dbReference>
<dbReference type="Proteomes" id="UP001500454">
    <property type="component" value="Unassembled WGS sequence"/>
</dbReference>
<dbReference type="Pfam" id="PF00005">
    <property type="entry name" value="ABC_tran"/>
    <property type="match status" value="1"/>
</dbReference>
<dbReference type="SUPFAM" id="SSF52540">
    <property type="entry name" value="P-loop containing nucleoside triphosphate hydrolases"/>
    <property type="match status" value="1"/>
</dbReference>
<name>A0ABP8JLF3_9BACT</name>
<keyword evidence="2" id="KW-0813">Transport</keyword>
<sequence>MSTSSILLAETQQLSFRFGATPILHEVSLAVPAASIYGFLGPNGAGKSTTLRVLLGLLPAPAGTVRLFGQDLVRQREAVLSRVGALIENPSLYDHLTGRENLEVTRRLRRLPAARTAAVLELVGLTADAHRPARQYSLGMRQRLGIALALLPDPELLILDEPTNGLDPNGIIDMRELLLRLQREQGKTILISSHLLSEIERVATHVGVIREGKLLFQGSLADLQLRQADQAHIVIETQDAAACRQLLPAELGEARVTAPGTLHLPFRTPERVAALVQQLVAAGQPLYQIACRQPSLEETFLHLTATRS</sequence>
<proteinExistence type="inferred from homology"/>
<evidence type="ECO:0000313" key="7">
    <source>
        <dbReference type="Proteomes" id="UP001500454"/>
    </source>
</evidence>
<dbReference type="EMBL" id="BAABHA010000015">
    <property type="protein sequence ID" value="GAA4392636.1"/>
    <property type="molecule type" value="Genomic_DNA"/>
</dbReference>
<evidence type="ECO:0000256" key="2">
    <source>
        <dbReference type="ARBA" id="ARBA00022448"/>
    </source>
</evidence>
<dbReference type="GO" id="GO:0005524">
    <property type="term" value="F:ATP binding"/>
    <property type="evidence" value="ECO:0007669"/>
    <property type="project" value="UniProtKB-KW"/>
</dbReference>
<dbReference type="InterPro" id="IPR027417">
    <property type="entry name" value="P-loop_NTPase"/>
</dbReference>
<dbReference type="InterPro" id="IPR017871">
    <property type="entry name" value="ABC_transporter-like_CS"/>
</dbReference>
<dbReference type="RefSeq" id="WP_345227698.1">
    <property type="nucleotide sequence ID" value="NZ_BAABHA010000015.1"/>
</dbReference>
<keyword evidence="7" id="KW-1185">Reference proteome</keyword>
<dbReference type="PROSITE" id="PS00211">
    <property type="entry name" value="ABC_TRANSPORTER_1"/>
    <property type="match status" value="1"/>
</dbReference>
<dbReference type="InterPro" id="IPR003439">
    <property type="entry name" value="ABC_transporter-like_ATP-bd"/>
</dbReference>
<gene>
    <name evidence="6" type="ORF">GCM10023186_43380</name>
</gene>
<dbReference type="CDD" id="cd03268">
    <property type="entry name" value="ABC_BcrA_bacitracin_resist"/>
    <property type="match status" value="1"/>
</dbReference>
<dbReference type="PANTHER" id="PTHR43335">
    <property type="entry name" value="ABC TRANSPORTER, ATP-BINDING PROTEIN"/>
    <property type="match status" value="1"/>
</dbReference>
<organism evidence="6 7">
    <name type="scientific">Hymenobacter koreensis</name>
    <dbReference type="NCBI Taxonomy" id="1084523"/>
    <lineage>
        <taxon>Bacteria</taxon>
        <taxon>Pseudomonadati</taxon>
        <taxon>Bacteroidota</taxon>
        <taxon>Cytophagia</taxon>
        <taxon>Cytophagales</taxon>
        <taxon>Hymenobacteraceae</taxon>
        <taxon>Hymenobacter</taxon>
    </lineage>
</organism>
<evidence type="ECO:0000259" key="5">
    <source>
        <dbReference type="PROSITE" id="PS50893"/>
    </source>
</evidence>
<evidence type="ECO:0000256" key="4">
    <source>
        <dbReference type="ARBA" id="ARBA00022840"/>
    </source>
</evidence>
<evidence type="ECO:0000256" key="3">
    <source>
        <dbReference type="ARBA" id="ARBA00022741"/>
    </source>
</evidence>
<evidence type="ECO:0000313" key="6">
    <source>
        <dbReference type="EMBL" id="GAA4392636.1"/>
    </source>
</evidence>
<reference evidence="7" key="1">
    <citation type="journal article" date="2019" name="Int. J. Syst. Evol. Microbiol.">
        <title>The Global Catalogue of Microorganisms (GCM) 10K type strain sequencing project: providing services to taxonomists for standard genome sequencing and annotation.</title>
        <authorList>
            <consortium name="The Broad Institute Genomics Platform"/>
            <consortium name="The Broad Institute Genome Sequencing Center for Infectious Disease"/>
            <person name="Wu L."/>
            <person name="Ma J."/>
        </authorList>
    </citation>
    <scope>NUCLEOTIDE SEQUENCE [LARGE SCALE GENOMIC DNA]</scope>
    <source>
        <strain evidence="7">JCM 17924</strain>
    </source>
</reference>
<keyword evidence="3" id="KW-0547">Nucleotide-binding</keyword>
<accession>A0ABP8JLF3</accession>
<evidence type="ECO:0000256" key="1">
    <source>
        <dbReference type="ARBA" id="ARBA00005417"/>
    </source>
</evidence>
<dbReference type="SMART" id="SM00382">
    <property type="entry name" value="AAA"/>
    <property type="match status" value="1"/>
</dbReference>
<keyword evidence="4 6" id="KW-0067">ATP-binding</keyword>